<feature type="disulfide bond" evidence="2">
    <location>
        <begin position="141"/>
        <end position="150"/>
    </location>
</feature>
<feature type="domain" description="EGF-like" evidence="5">
    <location>
        <begin position="69"/>
        <end position="113"/>
    </location>
</feature>
<dbReference type="InterPro" id="IPR000742">
    <property type="entry name" value="EGF"/>
</dbReference>
<dbReference type="PROSITE" id="PS01285">
    <property type="entry name" value="FA58C_1"/>
    <property type="match status" value="1"/>
</dbReference>
<dbReference type="PANTHER" id="PTHR46806">
    <property type="entry name" value="F5/8 TYPE C DOMAIN-CONTAINING PROTEIN"/>
    <property type="match status" value="1"/>
</dbReference>
<dbReference type="SUPFAM" id="SSF57196">
    <property type="entry name" value="EGF/Laminin"/>
    <property type="match status" value="3"/>
</dbReference>
<dbReference type="InterPro" id="IPR000421">
    <property type="entry name" value="FA58C"/>
</dbReference>
<dbReference type="FunFam" id="2.60.120.260:FF:000002">
    <property type="entry name" value="Coagulation factor VIII"/>
    <property type="match status" value="2"/>
</dbReference>
<dbReference type="SMART" id="SM00179">
    <property type="entry name" value="EGF_CA"/>
    <property type="match status" value="1"/>
</dbReference>
<keyword evidence="2" id="KW-0245">EGF-like domain</keyword>
<accession>A0A8J0UTH6</accession>
<dbReference type="Pfam" id="PF00754">
    <property type="entry name" value="F5_F8_type_C"/>
    <property type="match status" value="2"/>
</dbReference>
<evidence type="ECO:0000256" key="3">
    <source>
        <dbReference type="SAM" id="SignalP"/>
    </source>
</evidence>
<keyword evidence="1 2" id="KW-1015">Disulfide bond</keyword>
<name>A0A8J0UTH6_XENLA</name>
<dbReference type="OrthoDB" id="10046852at2759"/>
<dbReference type="GO" id="GO:0005509">
    <property type="term" value="F:calcium ion binding"/>
    <property type="evidence" value="ECO:0007669"/>
    <property type="project" value="InterPro"/>
</dbReference>
<dbReference type="FunFam" id="2.10.25.10:FF:000246">
    <property type="entry name" value="EGF-like repeat and discoidin I-like domain-containing protein 3"/>
    <property type="match status" value="1"/>
</dbReference>
<dbReference type="PROSITE" id="PS01186">
    <property type="entry name" value="EGF_2"/>
    <property type="match status" value="1"/>
</dbReference>
<feature type="disulfide bond" evidence="2">
    <location>
        <begin position="56"/>
        <end position="65"/>
    </location>
</feature>
<evidence type="ECO:0000256" key="2">
    <source>
        <dbReference type="PROSITE-ProRule" id="PRU00076"/>
    </source>
</evidence>
<dbReference type="GeneID" id="447365"/>
<feature type="domain" description="EGF-like" evidence="5">
    <location>
        <begin position="29"/>
        <end position="66"/>
    </location>
</feature>
<dbReference type="SMART" id="SM00231">
    <property type="entry name" value="FA58C"/>
    <property type="match status" value="2"/>
</dbReference>
<evidence type="ECO:0000313" key="7">
    <source>
        <dbReference type="RefSeq" id="XP_018109810.1"/>
    </source>
</evidence>
<dbReference type="Gene3D" id="2.10.25.10">
    <property type="entry name" value="Laminin"/>
    <property type="match status" value="3"/>
</dbReference>
<dbReference type="CDD" id="cd00054">
    <property type="entry name" value="EGF_CA"/>
    <property type="match status" value="3"/>
</dbReference>
<dbReference type="SUPFAM" id="SSF49785">
    <property type="entry name" value="Galactose-binding domain-like"/>
    <property type="match status" value="2"/>
</dbReference>
<keyword evidence="6" id="KW-1185">Reference proteome</keyword>
<dbReference type="InterPro" id="IPR008979">
    <property type="entry name" value="Galactose-bd-like_sf"/>
</dbReference>
<dbReference type="PROSITE" id="PS50026">
    <property type="entry name" value="EGF_3"/>
    <property type="match status" value="3"/>
</dbReference>
<dbReference type="Pfam" id="PF00008">
    <property type="entry name" value="EGF"/>
    <property type="match status" value="3"/>
</dbReference>
<evidence type="ECO:0000259" key="5">
    <source>
        <dbReference type="PROSITE" id="PS50026"/>
    </source>
</evidence>
<comment type="caution">
    <text evidence="2">Lacks conserved residue(s) required for the propagation of feature annotation.</text>
</comment>
<dbReference type="Gene3D" id="2.60.120.260">
    <property type="entry name" value="Galactose-binding domain-like"/>
    <property type="match status" value="2"/>
</dbReference>
<dbReference type="Xenbase" id="XB-GENE-17330623">
    <property type="gene designation" value="mfge8.S"/>
</dbReference>
<dbReference type="InterPro" id="IPR050633">
    <property type="entry name" value="Neuropilin_MCO_CoagFactor"/>
</dbReference>
<evidence type="ECO:0000256" key="1">
    <source>
        <dbReference type="ARBA" id="ARBA00023157"/>
    </source>
</evidence>
<feature type="domain" description="EGF-like" evidence="5">
    <location>
        <begin position="115"/>
        <end position="151"/>
    </location>
</feature>
<evidence type="ECO:0000313" key="9">
    <source>
        <dbReference type="Xenbase" id="XB-GENE-17330623"/>
    </source>
</evidence>
<dbReference type="PROSITE" id="PS00022">
    <property type="entry name" value="EGF_1"/>
    <property type="match status" value="3"/>
</dbReference>
<feature type="domain" description="F5/8 type C" evidence="4">
    <location>
        <begin position="154"/>
        <end position="308"/>
    </location>
</feature>
<dbReference type="AGR" id="Xenbase:XB-GENE-17330623"/>
<dbReference type="PROSITE" id="PS01286">
    <property type="entry name" value="FA58C_2"/>
    <property type="match status" value="2"/>
</dbReference>
<evidence type="ECO:0000313" key="8">
    <source>
        <dbReference type="RefSeq" id="XP_018109811.1"/>
    </source>
</evidence>
<feature type="domain" description="F5/8 type C" evidence="4">
    <location>
        <begin position="319"/>
        <end position="477"/>
    </location>
</feature>
<feature type="chain" id="PRO_5044692229" evidence="3">
    <location>
        <begin position="30"/>
        <end position="479"/>
    </location>
</feature>
<gene>
    <name evidence="7 8 9" type="primary">mfge8.S</name>
</gene>
<dbReference type="RefSeq" id="XP_018109811.1">
    <property type="nucleotide sequence ID" value="XM_018254322.2"/>
</dbReference>
<evidence type="ECO:0000259" key="4">
    <source>
        <dbReference type="PROSITE" id="PS50022"/>
    </source>
</evidence>
<keyword evidence="3" id="KW-0732">Signal</keyword>
<dbReference type="RefSeq" id="XP_018109810.1">
    <property type="nucleotide sequence ID" value="XM_018254321.2"/>
</dbReference>
<feature type="signal peptide" evidence="3">
    <location>
        <begin position="1"/>
        <end position="29"/>
    </location>
</feature>
<protein>
    <submittedName>
        <fullName evidence="7 8">Milk Fat globule-EGF factor 8 protein S homeolog isoform X1</fullName>
    </submittedName>
</protein>
<dbReference type="Proteomes" id="UP000186698">
    <property type="component" value="Chromosome 3S"/>
</dbReference>
<dbReference type="InterPro" id="IPR001881">
    <property type="entry name" value="EGF-like_Ca-bd_dom"/>
</dbReference>
<evidence type="ECO:0000313" key="6">
    <source>
        <dbReference type="Proteomes" id="UP000186698"/>
    </source>
</evidence>
<dbReference type="GO" id="GO:0005886">
    <property type="term" value="C:plasma membrane"/>
    <property type="evidence" value="ECO:0000318"/>
    <property type="project" value="GO_Central"/>
</dbReference>
<organism evidence="7">
    <name type="scientific">Xenopus laevis</name>
    <name type="common">African clawed frog</name>
    <dbReference type="NCBI Taxonomy" id="8355"/>
    <lineage>
        <taxon>Eukaryota</taxon>
        <taxon>Metazoa</taxon>
        <taxon>Chordata</taxon>
        <taxon>Craniata</taxon>
        <taxon>Vertebrata</taxon>
        <taxon>Euteleostomi</taxon>
        <taxon>Amphibia</taxon>
        <taxon>Batrachia</taxon>
        <taxon>Anura</taxon>
        <taxon>Pipoidea</taxon>
        <taxon>Pipidae</taxon>
        <taxon>Xenopodinae</taxon>
        <taxon>Xenopus</taxon>
        <taxon>Xenopus</taxon>
    </lineage>
</organism>
<proteinExistence type="predicted"/>
<sequence length="479" mass="53182">MVTMDGSVCALPTLVTFTLLTSGLGLALAGELCGKTPCLNGGTCLKDAPDNPFCLCPVGLTGIDCSITEKGPCDPNPCKSNGECHVLSDSGRGDTFVQYFCKCLPGYEGQNCEINKNQCYTNPCKNGGICKHLGDDFSCKCASPYIGKICNFRCANALGMEGRAILDAQIISSSLYHGFLGLQRWGPNLARLNNKGMVNAWTANSLDQHPWIQVNLLREMRVSGIITQGASRMGTAEYVKEFKVAYSVDGHEFTFYKSEGKDKLFPANIDNDGRKANLFSPPISAQFIRIFPVTCRVACTLRFELYGCEASVYFNMVGCSDPLGMKAHMVSDKQITASSVYQTWGVDAFTWYPHYARLDKIGKTNAWTALENNQEQWLQQIDLHIPKKITGIITQGAKDFGSIQYVESFKVAYSDDGNTWKIYKDSRTKVDKIFLGNTDNYSHKKNLFDVPFSARFVRVLPQSWHERITLRMELLGCDH</sequence>
<dbReference type="SMART" id="SM00181">
    <property type="entry name" value="EGF"/>
    <property type="match status" value="3"/>
</dbReference>
<dbReference type="PROSITE" id="PS50022">
    <property type="entry name" value="FA58C_3"/>
    <property type="match status" value="2"/>
</dbReference>
<feature type="disulfide bond" evidence="2">
    <location>
        <begin position="103"/>
        <end position="112"/>
    </location>
</feature>
<dbReference type="AlphaFoldDB" id="A0A8J0UTH6"/>
<dbReference type="GO" id="GO:0038023">
    <property type="term" value="F:signaling receptor activity"/>
    <property type="evidence" value="ECO:0000318"/>
    <property type="project" value="GO_Central"/>
</dbReference>
<reference evidence="7 8" key="1">
    <citation type="submission" date="2022-04" db="UniProtKB">
        <authorList>
            <consortium name="RefSeq"/>
        </authorList>
    </citation>
    <scope>IDENTIFICATION</scope>
    <source>
        <strain evidence="6 7">J_2021</strain>
        <tissue evidence="7 8">Erythrocytes</tissue>
    </source>
</reference>
<dbReference type="CTD" id="447365"/>
<dbReference type="PANTHER" id="PTHR46806:SF11">
    <property type="entry name" value="MILK FAT GLOBULE EGF AND FACTOR V_VIII DOMAIN CONTAINING"/>
    <property type="match status" value="1"/>
</dbReference>
<dbReference type="CDD" id="cd00057">
    <property type="entry name" value="FA58C"/>
    <property type="match status" value="2"/>
</dbReference>